<protein>
    <submittedName>
        <fullName evidence="2">Protein kinase domain-containing protein</fullName>
    </submittedName>
</protein>
<sequence>MKTREPSVSSSHGENSFEDEDGNSSDQQKENHSNKGRRGGRKSRESMEPNGEPITREEAAKRRRRRERNKEAAARCRQKRLTRMTELQLELDAERAKVAELRAQLEVARKNEQTLVSALSHPNCELGGDRQQQQMISRMQNNFQNEESVQMQKNKNETFVNANLYNNYPLDNEIGQSSSNMFAACNKRKHLPSDSKIEIKHGPVSAKPQINNNCNGYVVDKKVCLNGDIRKPTLDFIENNDLGFSIVSPVEVATPLKRPDFLRLDNGFTSGTRRLMETPFDLETPGTYAEVKLVGNKENGVAALKVFKERKEYHDNGKGLYEKEYHILQCLTGNANIIKTWGKYEGTQGFGIFLEYANEGCLIVIIEPDVGMNPTDARNYFFDLMNGLSYIHAQGIVHRDLKPENCLINDKVLKIADFGLSTEYMSNGEEKLLHERVGSLNYMSVEIFQPPYRGPPNDIWACGIVFFAMLTGKLPWQKAETSDKRFHNFVTGQQFSQDIYATQKVPLEALSLILEMLTLNPNRRATLKKIKDHRYVTDHRIEVTNNNGGNLRNSHISRLMKMEGGHAAYSCSIPVKAECRAIEPPRKEIFNPFQTQRILDNSLNLKKNYALSQPIHDKYALESDDEGVLKDVNEQKRIFESRGTRFLVNADRTTFLTGAIEYFKNMSANAFQHTIEDSTTIKFSCNVNDESLIFQMRTFKVDNFKENVTLVHFRRLRGSGFVFLSIFKDVKNALVNCIREESDDLYAA</sequence>
<name>A0AC35TSU6_9BILA</name>
<dbReference type="Proteomes" id="UP000095286">
    <property type="component" value="Unplaced"/>
</dbReference>
<evidence type="ECO:0000313" key="1">
    <source>
        <dbReference type="Proteomes" id="UP000095286"/>
    </source>
</evidence>
<proteinExistence type="predicted"/>
<organism evidence="1 2">
    <name type="scientific">Rhabditophanes sp. KR3021</name>
    <dbReference type="NCBI Taxonomy" id="114890"/>
    <lineage>
        <taxon>Eukaryota</taxon>
        <taxon>Metazoa</taxon>
        <taxon>Ecdysozoa</taxon>
        <taxon>Nematoda</taxon>
        <taxon>Chromadorea</taxon>
        <taxon>Rhabditida</taxon>
        <taxon>Tylenchina</taxon>
        <taxon>Panagrolaimomorpha</taxon>
        <taxon>Strongyloidoidea</taxon>
        <taxon>Alloionematidae</taxon>
        <taxon>Rhabditophanes</taxon>
    </lineage>
</organism>
<reference evidence="2" key="1">
    <citation type="submission" date="2016-11" db="UniProtKB">
        <authorList>
            <consortium name="WormBaseParasite"/>
        </authorList>
    </citation>
    <scope>IDENTIFICATION</scope>
    <source>
        <strain evidence="2">KR3021</strain>
    </source>
</reference>
<evidence type="ECO:0000313" key="2">
    <source>
        <dbReference type="WBParaSite" id="RSKR_0000400300.1"/>
    </source>
</evidence>
<dbReference type="WBParaSite" id="RSKR_0000400300.1">
    <property type="protein sequence ID" value="RSKR_0000400300.1"/>
    <property type="gene ID" value="RSKR_0000400300"/>
</dbReference>
<accession>A0AC35TSU6</accession>